<dbReference type="GO" id="GO:0009236">
    <property type="term" value="P:cobalamin biosynthetic process"/>
    <property type="evidence" value="ECO:0007669"/>
    <property type="project" value="UniProtKB-UniPathway"/>
</dbReference>
<name>A0A7C3CGG8_9BACT</name>
<dbReference type="Pfam" id="PF02570">
    <property type="entry name" value="CbiC"/>
    <property type="match status" value="1"/>
</dbReference>
<sequence length="292" mass="32053">MERNILFVVPREKKSFFYPLKGPWEIVSEEEILSRLKERRKQGKDRVFLSVIGPEEFRKRVQRLLSGFQSPEVVFSEGDSFSALLSTLSEGLPPDEIEPRSMELIRELIDLSSFSPKAHPLILRLVHASGDPELVKTLILSREGVETGVSLLREGAWVVCDVEMVAAGIDRRRLVALGGKVLCAVREAGTPPSGYTRTAWGMERVLHKHPEVGIVVVGNAPTALLSALRVLTEKPRRVLVVGFPVGFVRAAEAKLLLAQSPFPHLTNYGSRGGSGLAAAALNALLRLAHETA</sequence>
<comment type="caution">
    <text evidence="6">The sequence shown here is derived from an EMBL/GenBank/DDBJ whole genome shotgun (WGS) entry which is preliminary data.</text>
</comment>
<dbReference type="EMBL" id="DRMH01000078">
    <property type="protein sequence ID" value="HFC98010.1"/>
    <property type="molecule type" value="Genomic_DNA"/>
</dbReference>
<organism evidence="6">
    <name type="scientific">Thermosulfurimonas dismutans</name>
    <dbReference type="NCBI Taxonomy" id="999894"/>
    <lineage>
        <taxon>Bacteria</taxon>
        <taxon>Pseudomonadati</taxon>
        <taxon>Thermodesulfobacteriota</taxon>
        <taxon>Thermodesulfobacteria</taxon>
        <taxon>Thermodesulfobacteriales</taxon>
        <taxon>Thermodesulfobacteriaceae</taxon>
        <taxon>Thermosulfurimonas</taxon>
    </lineage>
</organism>
<evidence type="ECO:0000256" key="3">
    <source>
        <dbReference type="ARBA" id="ARBA00022573"/>
    </source>
</evidence>
<dbReference type="GO" id="GO:0016993">
    <property type="term" value="F:precorrin-8X methylmutase activity"/>
    <property type="evidence" value="ECO:0007669"/>
    <property type="project" value="InterPro"/>
</dbReference>
<proteinExistence type="inferred from homology"/>
<evidence type="ECO:0000256" key="1">
    <source>
        <dbReference type="ARBA" id="ARBA00004953"/>
    </source>
</evidence>
<dbReference type="UniPathway" id="UPA00148"/>
<comment type="similarity">
    <text evidence="2">Belongs to the CobH/CbiC family.</text>
</comment>
<dbReference type="PANTHER" id="PTHR43588:SF1">
    <property type="entry name" value="COBALT-PRECORRIN-8 METHYLMUTASE"/>
    <property type="match status" value="1"/>
</dbReference>
<dbReference type="InterPro" id="IPR036588">
    <property type="entry name" value="CobH/CbiC_sf"/>
</dbReference>
<dbReference type="Gene3D" id="3.40.50.10230">
    <property type="entry name" value="Cobalamin biosynthesis CobH/CbiC, precorrin-8X methylmutase"/>
    <property type="match status" value="1"/>
</dbReference>
<accession>A0A7C3CGG8</accession>
<dbReference type="Proteomes" id="UP000886043">
    <property type="component" value="Unassembled WGS sequence"/>
</dbReference>
<dbReference type="InterPro" id="IPR003722">
    <property type="entry name" value="Cbl_synth_CobH/CbiC"/>
</dbReference>
<dbReference type="SUPFAM" id="SSF63965">
    <property type="entry name" value="Precorrin-8X methylmutase CbiC/CobH"/>
    <property type="match status" value="1"/>
</dbReference>
<gene>
    <name evidence="6" type="ORF">ENJ40_06085</name>
</gene>
<keyword evidence="4" id="KW-0413">Isomerase</keyword>
<protein>
    <recommendedName>
        <fullName evidence="5">Cobalamin biosynthesis precorrin-8X methylmutase CobH/CbiC domain-containing protein</fullName>
    </recommendedName>
</protein>
<evidence type="ECO:0000256" key="4">
    <source>
        <dbReference type="ARBA" id="ARBA00023235"/>
    </source>
</evidence>
<evidence type="ECO:0000313" key="6">
    <source>
        <dbReference type="EMBL" id="HFC98010.1"/>
    </source>
</evidence>
<comment type="pathway">
    <text evidence="1">Cofactor biosynthesis; adenosylcobalamin biosynthesis.</text>
</comment>
<feature type="domain" description="Cobalamin biosynthesis precorrin-8X methylmutase CobH/CbiC" evidence="5">
    <location>
        <begin position="96"/>
        <end position="286"/>
    </location>
</feature>
<dbReference type="PANTHER" id="PTHR43588">
    <property type="entry name" value="COBALT-PRECORRIN-8 METHYLMUTASE"/>
    <property type="match status" value="1"/>
</dbReference>
<evidence type="ECO:0000259" key="5">
    <source>
        <dbReference type="Pfam" id="PF02570"/>
    </source>
</evidence>
<reference evidence="6" key="1">
    <citation type="journal article" date="2020" name="mSystems">
        <title>Genome- and Community-Level Interaction Insights into Carbon Utilization and Element Cycling Functions of Hydrothermarchaeota in Hydrothermal Sediment.</title>
        <authorList>
            <person name="Zhou Z."/>
            <person name="Liu Y."/>
            <person name="Xu W."/>
            <person name="Pan J."/>
            <person name="Luo Z.H."/>
            <person name="Li M."/>
        </authorList>
    </citation>
    <scope>NUCLEOTIDE SEQUENCE [LARGE SCALE GENOMIC DNA]</scope>
    <source>
        <strain evidence="6">HyVt-483</strain>
    </source>
</reference>
<keyword evidence="3" id="KW-0169">Cobalamin biosynthesis</keyword>
<evidence type="ECO:0000256" key="2">
    <source>
        <dbReference type="ARBA" id="ARBA00009774"/>
    </source>
</evidence>
<dbReference type="AlphaFoldDB" id="A0A7C3CGG8"/>